<dbReference type="GO" id="GO:0030288">
    <property type="term" value="C:outer membrane-bounded periplasmic space"/>
    <property type="evidence" value="ECO:0007669"/>
    <property type="project" value="TreeGrafter"/>
</dbReference>
<gene>
    <name evidence="6" type="ORF">HHL11_06370</name>
</gene>
<dbReference type="AlphaFoldDB" id="A0A848H1G7"/>
<evidence type="ECO:0000256" key="3">
    <source>
        <dbReference type="ARBA" id="ARBA00022729"/>
    </source>
</evidence>
<keyword evidence="2" id="KW-0813">Transport</keyword>
<dbReference type="SUPFAM" id="SSF53850">
    <property type="entry name" value="Periplasmic binding protein-like II"/>
    <property type="match status" value="1"/>
</dbReference>
<dbReference type="Proteomes" id="UP000541185">
    <property type="component" value="Unassembled WGS sequence"/>
</dbReference>
<proteinExistence type="inferred from homology"/>
<sequence>MKALHALCAAALALCATAAGAAGTLDKVRDSGKLTIGFMDSRPFSYTEGGKAGGFAIALCEKLADAIKAQLNLPALAVDWQAVKPDEAFKAVDQGRIDLLCGAVPSLERRALVDFSIPIALTGTGAAVRSDAPPRLVQALSGLIRPDWPVWRGSADQAPQRVRLAVVEGIPLEEALASTLRQRRIVADIVTVKSPDAGLQLLASRGADAFLNDRSFLVDAVARDKQQAGIQVLDRIFRRDVVALAVRRNDADFRLLVDRSLSQLYRSSDMVALYTKYFGPPPAMTQDFFNLVALPD</sequence>
<dbReference type="EMBL" id="JABBFX010000001">
    <property type="protein sequence ID" value="NML43369.1"/>
    <property type="molecule type" value="Genomic_DNA"/>
</dbReference>
<dbReference type="SMART" id="SM00062">
    <property type="entry name" value="PBPb"/>
    <property type="match status" value="1"/>
</dbReference>
<dbReference type="InterPro" id="IPR001638">
    <property type="entry name" value="Solute-binding_3/MltF_N"/>
</dbReference>
<dbReference type="RefSeq" id="WP_169417579.1">
    <property type="nucleotide sequence ID" value="NZ_JABBFX010000001.1"/>
</dbReference>
<evidence type="ECO:0000256" key="4">
    <source>
        <dbReference type="SAM" id="SignalP"/>
    </source>
</evidence>
<dbReference type="CDD" id="cd13688">
    <property type="entry name" value="PBP2_GltI_DEBP"/>
    <property type="match status" value="1"/>
</dbReference>
<dbReference type="PANTHER" id="PTHR30085:SF6">
    <property type="entry name" value="ABC TRANSPORTER GLUTAMINE-BINDING PROTEIN GLNH"/>
    <property type="match status" value="1"/>
</dbReference>
<dbReference type="GO" id="GO:0005576">
    <property type="term" value="C:extracellular region"/>
    <property type="evidence" value="ECO:0007669"/>
    <property type="project" value="TreeGrafter"/>
</dbReference>
<dbReference type="PANTHER" id="PTHR30085">
    <property type="entry name" value="AMINO ACID ABC TRANSPORTER PERMEASE"/>
    <property type="match status" value="1"/>
</dbReference>
<dbReference type="Gene3D" id="3.40.190.10">
    <property type="entry name" value="Periplasmic binding protein-like II"/>
    <property type="match status" value="2"/>
</dbReference>
<keyword evidence="3 4" id="KW-0732">Signal</keyword>
<evidence type="ECO:0000313" key="6">
    <source>
        <dbReference type="EMBL" id="NML43369.1"/>
    </source>
</evidence>
<reference evidence="6 7" key="1">
    <citation type="submission" date="2020-04" db="EMBL/GenBank/DDBJ databases">
        <title>Ramlibacter sp. G-1-2-2 isolated from soil.</title>
        <authorList>
            <person name="Dahal R.H."/>
        </authorList>
    </citation>
    <scope>NUCLEOTIDE SEQUENCE [LARGE SCALE GENOMIC DNA]</scope>
    <source>
        <strain evidence="6 7">G-1-2-2</strain>
    </source>
</reference>
<evidence type="ECO:0000256" key="2">
    <source>
        <dbReference type="ARBA" id="ARBA00022448"/>
    </source>
</evidence>
<feature type="chain" id="PRO_5032558875" evidence="4">
    <location>
        <begin position="22"/>
        <end position="296"/>
    </location>
</feature>
<comment type="similarity">
    <text evidence="1">Belongs to the bacterial solute-binding protein 3 family.</text>
</comment>
<feature type="domain" description="Solute-binding protein family 3/N-terminal" evidence="5">
    <location>
        <begin position="33"/>
        <end position="281"/>
    </location>
</feature>
<organism evidence="6 7">
    <name type="scientific">Ramlibacter agri</name>
    <dbReference type="NCBI Taxonomy" id="2728837"/>
    <lineage>
        <taxon>Bacteria</taxon>
        <taxon>Pseudomonadati</taxon>
        <taxon>Pseudomonadota</taxon>
        <taxon>Betaproteobacteria</taxon>
        <taxon>Burkholderiales</taxon>
        <taxon>Comamonadaceae</taxon>
        <taxon>Ramlibacter</taxon>
    </lineage>
</organism>
<keyword evidence="7" id="KW-1185">Reference proteome</keyword>
<comment type="caution">
    <text evidence="6">The sequence shown here is derived from an EMBL/GenBank/DDBJ whole genome shotgun (WGS) entry which is preliminary data.</text>
</comment>
<feature type="signal peptide" evidence="4">
    <location>
        <begin position="1"/>
        <end position="21"/>
    </location>
</feature>
<accession>A0A848H1G7</accession>
<protein>
    <submittedName>
        <fullName evidence="6">Amino acid ABC transporter substrate-binding protein</fullName>
    </submittedName>
</protein>
<dbReference type="GO" id="GO:0006865">
    <property type="term" value="P:amino acid transport"/>
    <property type="evidence" value="ECO:0007669"/>
    <property type="project" value="TreeGrafter"/>
</dbReference>
<dbReference type="InterPro" id="IPR051455">
    <property type="entry name" value="Bact_solute-bind_prot3"/>
</dbReference>
<name>A0A848H1G7_9BURK</name>
<dbReference type="Pfam" id="PF00497">
    <property type="entry name" value="SBP_bac_3"/>
    <property type="match status" value="1"/>
</dbReference>
<evidence type="ECO:0000259" key="5">
    <source>
        <dbReference type="SMART" id="SM00062"/>
    </source>
</evidence>
<evidence type="ECO:0000313" key="7">
    <source>
        <dbReference type="Proteomes" id="UP000541185"/>
    </source>
</evidence>
<evidence type="ECO:0000256" key="1">
    <source>
        <dbReference type="ARBA" id="ARBA00010333"/>
    </source>
</evidence>